<dbReference type="RefSeq" id="WP_054522456.1">
    <property type="nucleotide sequence ID" value="NZ_LGKO01000005.1"/>
</dbReference>
<dbReference type="Gene3D" id="3.90.230.10">
    <property type="entry name" value="Creatinase/methionine aminopeptidase superfamily"/>
    <property type="match status" value="1"/>
</dbReference>
<evidence type="ECO:0000313" key="4">
    <source>
        <dbReference type="Proteomes" id="UP000050544"/>
    </source>
</evidence>
<name>A0A0P6Y1F8_9CHLR</name>
<dbReference type="InterPro" id="IPR000994">
    <property type="entry name" value="Pept_M24"/>
</dbReference>
<evidence type="ECO:0000259" key="2">
    <source>
        <dbReference type="Pfam" id="PF01321"/>
    </source>
</evidence>
<dbReference type="SUPFAM" id="SSF55920">
    <property type="entry name" value="Creatinase/aminopeptidase"/>
    <property type="match status" value="1"/>
</dbReference>
<dbReference type="AlphaFoldDB" id="A0A0P6Y1F8"/>
<sequence>MAAILEHLYNRLQQMGLDALVLIPGPNFFYLTHLQMHLFERPICLLLIPGESPRLVLPAFEVQSLEKSPLDLQAVPYPDDPTAWEGAFAQAVRPLQGKASRIGVEPTRLRFLELNLLQKALPNATFLSAEEALAALRLQKSEAEVASLRKAVEIAQVALQATLPAIRPGTSEREIASELYIQLLRAGSETPLPFAPIIASGPNAANPHVTPEDRVLQLGDVVLVDWGATWNGYCADLTRVFGLGNIPPDLKVAHEIVLAANQAARARVRPGLPAGEIDRAARSVIERAGYGAYFTHRTGHGLGLEAHEPPYIYADNTLPLATGMVFTIEPGLYFPAMGGIRIEDNVVVTETGCLTLSDFPRDLINLLE</sequence>
<proteinExistence type="predicted"/>
<dbReference type="Pfam" id="PF01321">
    <property type="entry name" value="Creatinase_N"/>
    <property type="match status" value="1"/>
</dbReference>
<dbReference type="PATRIC" id="fig|869279.4.peg.2159"/>
<dbReference type="InterPro" id="IPR000587">
    <property type="entry name" value="Creatinase_N"/>
</dbReference>
<evidence type="ECO:0000259" key="1">
    <source>
        <dbReference type="Pfam" id="PF00557"/>
    </source>
</evidence>
<dbReference type="PANTHER" id="PTHR46112">
    <property type="entry name" value="AMINOPEPTIDASE"/>
    <property type="match status" value="1"/>
</dbReference>
<feature type="domain" description="Creatinase N-terminal" evidence="2">
    <location>
        <begin position="5"/>
        <end position="138"/>
    </location>
</feature>
<dbReference type="CDD" id="cd01092">
    <property type="entry name" value="APP-like"/>
    <property type="match status" value="1"/>
</dbReference>
<keyword evidence="4" id="KW-1185">Reference proteome</keyword>
<dbReference type="Proteomes" id="UP000050544">
    <property type="component" value="Unassembled WGS sequence"/>
</dbReference>
<dbReference type="InterPro" id="IPR036005">
    <property type="entry name" value="Creatinase/aminopeptidase-like"/>
</dbReference>
<comment type="caution">
    <text evidence="3">The sequence shown here is derived from an EMBL/GenBank/DDBJ whole genome shotgun (WGS) entry which is preliminary data.</text>
</comment>
<protein>
    <submittedName>
        <fullName evidence="3">Peptidase M24</fullName>
    </submittedName>
</protein>
<gene>
    <name evidence="3" type="ORF">SE15_12685</name>
</gene>
<organism evidence="3 4">
    <name type="scientific">Thermanaerothrix daxensis</name>
    <dbReference type="NCBI Taxonomy" id="869279"/>
    <lineage>
        <taxon>Bacteria</taxon>
        <taxon>Bacillati</taxon>
        <taxon>Chloroflexota</taxon>
        <taxon>Anaerolineae</taxon>
        <taxon>Anaerolineales</taxon>
        <taxon>Anaerolineaceae</taxon>
        <taxon>Thermanaerothrix</taxon>
    </lineage>
</organism>
<reference evidence="3 4" key="1">
    <citation type="submission" date="2015-07" db="EMBL/GenBank/DDBJ databases">
        <title>Whole genome sequence of Thermanaerothrix daxensis DSM 23592.</title>
        <authorList>
            <person name="Hemp J."/>
            <person name="Ward L.M."/>
            <person name="Pace L.A."/>
            <person name="Fischer W.W."/>
        </authorList>
    </citation>
    <scope>NUCLEOTIDE SEQUENCE [LARGE SCALE GENOMIC DNA]</scope>
    <source>
        <strain evidence="3 4">GNS-1</strain>
    </source>
</reference>
<dbReference type="OrthoDB" id="9806388at2"/>
<accession>A0A0P6Y1F8</accession>
<feature type="domain" description="Peptidase M24" evidence="1">
    <location>
        <begin position="147"/>
        <end position="350"/>
    </location>
</feature>
<dbReference type="EMBL" id="LGKO01000005">
    <property type="protein sequence ID" value="KPL82889.1"/>
    <property type="molecule type" value="Genomic_DNA"/>
</dbReference>
<dbReference type="PANTHER" id="PTHR46112:SF3">
    <property type="entry name" value="AMINOPEPTIDASE YPDF"/>
    <property type="match status" value="1"/>
</dbReference>
<dbReference type="InterPro" id="IPR029149">
    <property type="entry name" value="Creatin/AminoP/Spt16_N"/>
</dbReference>
<dbReference type="Gene3D" id="3.40.350.10">
    <property type="entry name" value="Creatinase/prolidase N-terminal domain"/>
    <property type="match status" value="1"/>
</dbReference>
<dbReference type="STRING" id="869279.SE15_12685"/>
<dbReference type="SUPFAM" id="SSF53092">
    <property type="entry name" value="Creatinase/prolidase N-terminal domain"/>
    <property type="match status" value="1"/>
</dbReference>
<dbReference type="InterPro" id="IPR050659">
    <property type="entry name" value="Peptidase_M24B"/>
</dbReference>
<evidence type="ECO:0000313" key="3">
    <source>
        <dbReference type="EMBL" id="KPL82889.1"/>
    </source>
</evidence>
<dbReference type="Pfam" id="PF00557">
    <property type="entry name" value="Peptidase_M24"/>
    <property type="match status" value="1"/>
</dbReference>